<accession>A0A9P6KIQ7</accession>
<evidence type="ECO:0000259" key="1">
    <source>
        <dbReference type="PROSITE" id="PS51388"/>
    </source>
</evidence>
<dbReference type="EMBL" id="WJXW01000019">
    <property type="protein sequence ID" value="KAF9728558.1"/>
    <property type="molecule type" value="Genomic_DNA"/>
</dbReference>
<reference evidence="2" key="1">
    <citation type="journal article" date="2020" name="Mol. Plant Microbe Interact.">
        <title>Genome Sequence of the Biocontrol Agent Coniothyrium minitans strain Conio (IMI 134523).</title>
        <authorList>
            <person name="Patel D."/>
            <person name="Shittu T.A."/>
            <person name="Baroncelli R."/>
            <person name="Muthumeenakshi S."/>
            <person name="Osborne T.H."/>
            <person name="Janganan T.K."/>
            <person name="Sreenivasaprasad S."/>
        </authorList>
    </citation>
    <scope>NUCLEOTIDE SEQUENCE</scope>
    <source>
        <strain evidence="2">Conio</strain>
    </source>
</reference>
<dbReference type="OrthoDB" id="415706at2759"/>
<evidence type="ECO:0000313" key="3">
    <source>
        <dbReference type="Proteomes" id="UP000756921"/>
    </source>
</evidence>
<proteinExistence type="predicted"/>
<evidence type="ECO:0000313" key="2">
    <source>
        <dbReference type="EMBL" id="KAF9728558.1"/>
    </source>
</evidence>
<keyword evidence="3" id="KW-1185">Reference proteome</keyword>
<comment type="caution">
    <text evidence="2">The sequence shown here is derived from an EMBL/GenBank/DDBJ whole genome shotgun (WGS) entry which is preliminary data.</text>
</comment>
<organism evidence="2 3">
    <name type="scientific">Paraphaeosphaeria minitans</name>
    <dbReference type="NCBI Taxonomy" id="565426"/>
    <lineage>
        <taxon>Eukaryota</taxon>
        <taxon>Fungi</taxon>
        <taxon>Dikarya</taxon>
        <taxon>Ascomycota</taxon>
        <taxon>Pezizomycotina</taxon>
        <taxon>Dothideomycetes</taxon>
        <taxon>Pleosporomycetidae</taxon>
        <taxon>Pleosporales</taxon>
        <taxon>Massarineae</taxon>
        <taxon>Didymosphaeriaceae</taxon>
        <taxon>Paraphaeosphaeria</taxon>
    </lineage>
</organism>
<dbReference type="Proteomes" id="UP000756921">
    <property type="component" value="Unassembled WGS sequence"/>
</dbReference>
<protein>
    <submittedName>
        <fullName evidence="2">Interferon-induced gtp-binding protein mx1</fullName>
    </submittedName>
</protein>
<feature type="domain" description="GED" evidence="1">
    <location>
        <begin position="13"/>
        <end position="103"/>
    </location>
</feature>
<name>A0A9P6KIQ7_9PLEO</name>
<sequence length="103" mass="11578">MERVHLSNEDQAVNDIDDILKAYYKVAMKRFVDNVVLQVTERHLLGLEGPVRSLSPDMIADLEDGELMDIAGENFSASSTRNDLAIKFDRLQKAFQIAQQAAI</sequence>
<dbReference type="PROSITE" id="PS51388">
    <property type="entry name" value="GED"/>
    <property type="match status" value="1"/>
</dbReference>
<dbReference type="AlphaFoldDB" id="A0A9P6KIQ7"/>
<dbReference type="InterPro" id="IPR020850">
    <property type="entry name" value="GED_dom"/>
</dbReference>
<gene>
    <name evidence="2" type="ORF">PMIN01_13386</name>
</gene>